<dbReference type="EMBL" id="JAERSF010000002">
    <property type="protein sequence ID" value="MBL0737948.1"/>
    <property type="molecule type" value="Genomic_DNA"/>
</dbReference>
<evidence type="ECO:0000313" key="2">
    <source>
        <dbReference type="Proteomes" id="UP000603728"/>
    </source>
</evidence>
<dbReference type="Gene3D" id="3.30.2170.10">
    <property type="entry name" value="archaeoglobus fulgidus dsm 4304 superfamily"/>
    <property type="match status" value="1"/>
</dbReference>
<dbReference type="Proteomes" id="UP000603728">
    <property type="component" value="Unassembled WGS sequence"/>
</dbReference>
<dbReference type="Pfam" id="PF04493">
    <property type="entry name" value="Endonuclease_5"/>
    <property type="match status" value="1"/>
</dbReference>
<dbReference type="RefSeq" id="WP_202003161.1">
    <property type="nucleotide sequence ID" value="NZ_JAERSF010000002.1"/>
</dbReference>
<gene>
    <name evidence="1" type="ORF">JI750_13665</name>
</gene>
<organism evidence="1 2">
    <name type="scientific">Flavobacterium tagetis</name>
    <dbReference type="NCBI Taxonomy" id="2801336"/>
    <lineage>
        <taxon>Bacteria</taxon>
        <taxon>Pseudomonadati</taxon>
        <taxon>Bacteroidota</taxon>
        <taxon>Flavobacteriia</taxon>
        <taxon>Flavobacteriales</taxon>
        <taxon>Flavobacteriaceae</taxon>
        <taxon>Flavobacterium</taxon>
    </lineage>
</organism>
<dbReference type="GO" id="GO:0004519">
    <property type="term" value="F:endonuclease activity"/>
    <property type="evidence" value="ECO:0007669"/>
    <property type="project" value="UniProtKB-KW"/>
</dbReference>
<protein>
    <submittedName>
        <fullName evidence="1">Endonuclease V</fullName>
    </submittedName>
</protein>
<keyword evidence="1" id="KW-0255">Endonuclease</keyword>
<dbReference type="InterPro" id="IPR007581">
    <property type="entry name" value="Endonuclease-V"/>
</dbReference>
<comment type="caution">
    <text evidence="1">The sequence shown here is derived from an EMBL/GenBank/DDBJ whole genome shotgun (WGS) entry which is preliminary data.</text>
</comment>
<keyword evidence="2" id="KW-1185">Reference proteome</keyword>
<keyword evidence="1" id="KW-0540">Nuclease</keyword>
<accession>A0ABS1KF35</accession>
<name>A0ABS1KF35_9FLAO</name>
<reference evidence="1 2" key="1">
    <citation type="submission" date="2021-01" db="EMBL/GenBank/DDBJ databases">
        <title>Genome seq and assembly of Flavobacterium sp. GN10.</title>
        <authorList>
            <person name="Chhetri G."/>
        </authorList>
    </citation>
    <scope>NUCLEOTIDE SEQUENCE [LARGE SCALE GENOMIC DNA]</scope>
    <source>
        <strain evidence="1 2">GN10</strain>
    </source>
</reference>
<proteinExistence type="predicted"/>
<keyword evidence="1" id="KW-0378">Hydrolase</keyword>
<evidence type="ECO:0000313" key="1">
    <source>
        <dbReference type="EMBL" id="MBL0737948.1"/>
    </source>
</evidence>
<sequence length="176" mass="20433">MILAFDTYYFDQKAKTICLEFAEWNEDKNFKIHSETIDNVAEYIPGEFYKRELPCILSLLNQIDLSVVEAIIVDGFVYLDDEQKYGLGGYLYEKLNKQIPIIGVAKTNFASIEKNKKALFRGDSKKPLYITSIGIDLNEAYKKVESMHGEFRMPTLLKELDRLTKENLEIEKQENI</sequence>